<keyword evidence="3" id="KW-0732">Signal</keyword>
<dbReference type="AlphaFoldDB" id="A6GJU8"/>
<gene>
    <name evidence="4" type="ORF">PPSIR1_09365</name>
</gene>
<feature type="transmembrane region" description="Helical" evidence="2">
    <location>
        <begin position="287"/>
        <end position="310"/>
    </location>
</feature>
<dbReference type="Proteomes" id="UP000005801">
    <property type="component" value="Unassembled WGS sequence"/>
</dbReference>
<dbReference type="InterPro" id="IPR011990">
    <property type="entry name" value="TPR-like_helical_dom_sf"/>
</dbReference>
<accession>A6GJU8</accession>
<proteinExistence type="predicted"/>
<keyword evidence="2" id="KW-0472">Membrane</keyword>
<name>A6GJU8_9BACT</name>
<evidence type="ECO:0000256" key="3">
    <source>
        <dbReference type="SAM" id="SignalP"/>
    </source>
</evidence>
<sequence length="344" mass="36594">MTAMTPTSLFVTLMWLSAAPEAGASEAGAAVSEADAAGYAEALAELDEAQRLANDDPASYASRLRDAINKLTYEYPVDLRDDPDGQRARVMAQLTLARCLFNIDDAEGAREAMDEAIRTSRGDPMPVGDFGPGLSALHKERVQALEKAGNAGIDVTCHAPCRVFINERPAPPTGIETLPLGKYRLVIEARDGDRETVEKIVTLDVADRVEKVMFAVPSTTPDPNPNPNPNPEPKRDRIMPRWAEATMIAGGVVAAGVGGLLWGIAGRCPLGGEEQTPLHCEQLYETLPAGIVTVAAGSALLLGGVVTLSIDEVRAKRSPSPSADGAETNEASAMRFGINYTLRF</sequence>
<feature type="chain" id="PRO_5002697536" description="PEGA domain-containing protein" evidence="3">
    <location>
        <begin position="25"/>
        <end position="344"/>
    </location>
</feature>
<dbReference type="RefSeq" id="WP_006976984.1">
    <property type="nucleotide sequence ID" value="NZ_ABCS01000169.1"/>
</dbReference>
<reference evidence="4 5" key="1">
    <citation type="submission" date="2007-06" db="EMBL/GenBank/DDBJ databases">
        <authorList>
            <person name="Shimkets L."/>
            <person name="Ferriera S."/>
            <person name="Johnson J."/>
            <person name="Kravitz S."/>
            <person name="Beeson K."/>
            <person name="Sutton G."/>
            <person name="Rogers Y.-H."/>
            <person name="Friedman R."/>
            <person name="Frazier M."/>
            <person name="Venter J.C."/>
        </authorList>
    </citation>
    <scope>NUCLEOTIDE SEQUENCE [LARGE SCALE GENOMIC DNA]</scope>
    <source>
        <strain evidence="4 5">SIR-1</strain>
    </source>
</reference>
<keyword evidence="2" id="KW-0812">Transmembrane</keyword>
<comment type="caution">
    <text evidence="4">The sequence shown here is derived from an EMBL/GenBank/DDBJ whole genome shotgun (WGS) entry which is preliminary data.</text>
</comment>
<evidence type="ECO:0008006" key="6">
    <source>
        <dbReference type="Google" id="ProtNLM"/>
    </source>
</evidence>
<protein>
    <recommendedName>
        <fullName evidence="6">PEGA domain-containing protein</fullName>
    </recommendedName>
</protein>
<feature type="compositionally biased region" description="Pro residues" evidence="1">
    <location>
        <begin position="220"/>
        <end position="231"/>
    </location>
</feature>
<evidence type="ECO:0000313" key="4">
    <source>
        <dbReference type="EMBL" id="EDM73846.1"/>
    </source>
</evidence>
<dbReference type="SUPFAM" id="SSF48452">
    <property type="entry name" value="TPR-like"/>
    <property type="match status" value="1"/>
</dbReference>
<keyword evidence="2" id="KW-1133">Transmembrane helix</keyword>
<evidence type="ECO:0000313" key="5">
    <source>
        <dbReference type="Proteomes" id="UP000005801"/>
    </source>
</evidence>
<evidence type="ECO:0000256" key="1">
    <source>
        <dbReference type="SAM" id="MobiDB-lite"/>
    </source>
</evidence>
<keyword evidence="5" id="KW-1185">Reference proteome</keyword>
<evidence type="ECO:0000256" key="2">
    <source>
        <dbReference type="SAM" id="Phobius"/>
    </source>
</evidence>
<feature type="signal peptide" evidence="3">
    <location>
        <begin position="1"/>
        <end position="24"/>
    </location>
</feature>
<dbReference type="EMBL" id="ABCS01000169">
    <property type="protein sequence ID" value="EDM73846.1"/>
    <property type="molecule type" value="Genomic_DNA"/>
</dbReference>
<dbReference type="OrthoDB" id="5513130at2"/>
<organism evidence="4 5">
    <name type="scientific">Plesiocystis pacifica SIR-1</name>
    <dbReference type="NCBI Taxonomy" id="391625"/>
    <lineage>
        <taxon>Bacteria</taxon>
        <taxon>Pseudomonadati</taxon>
        <taxon>Myxococcota</taxon>
        <taxon>Polyangia</taxon>
        <taxon>Nannocystales</taxon>
        <taxon>Nannocystaceae</taxon>
        <taxon>Plesiocystis</taxon>
    </lineage>
</organism>
<feature type="region of interest" description="Disordered" evidence="1">
    <location>
        <begin position="216"/>
        <end position="236"/>
    </location>
</feature>